<dbReference type="AlphaFoldDB" id="A0A455T9A9"/>
<accession>A0A455T9A9</accession>
<protein>
    <submittedName>
        <fullName evidence="1">Uncharacterized protein</fullName>
    </submittedName>
</protein>
<gene>
    <name evidence="1" type="ORF">KTA_42520</name>
</gene>
<sequence>MLLTGAHVTALRELARSEEAGQAAYELAEDDHRALTYRALELQGLAVLELPRSYRLTYAGREALQLLEEMHRDWQAGALELDERGQRLLAGEPGRKEQDWRFLGSDVLAALQAAEYAGGRIGPVTETLLRARGLAEEATDPLHKTTVLRLNRHGRAWLDFARRYRPHLEIDGELANAIQRMIPGYSGRPAPGLSGDFIDLLEAMELITWSLPDGQYYALTTLGEAVYEALRKGGYALGAVVLDEAMLKLLALLVDRGRESLTADQSEQLQGLGFMDPDGRLTPAGEAALRAYALLQSERPVSVRTFALTEAEVEVLLVLQQLGAVRQETAGSPPPDLERLRRELVERLAERYREIVARYGRRLEERSALKRRALELLEELRSRDEWFDSLWNLEELVASLEALALVRAERDGERTLYRLTAYGQRVAEEQQGQVRAISATAVKAVSMALTRWTGLATSWVERAREEGLVGSGGGVTRAGRLYAWLAEHCPRQPMLTRQEAEVLVNLPETEPGPFVSEYQASLETERLAWALDKLEAHGLIERLADGQIVRTEAGRLLARAVAGATKLAHPITPRIVRLLEAMRQVGTLYVKERKVRLQPEQWKEVERLTGLGPQEFIETRHVARMGHYIGEVTLNEAGLEVLEAAALLQQRS</sequence>
<name>A0A455T9A9_9CHLR</name>
<evidence type="ECO:0000313" key="1">
    <source>
        <dbReference type="EMBL" id="BBH96053.1"/>
    </source>
</evidence>
<dbReference type="Pfam" id="PF04458">
    <property type="entry name" value="DUF505"/>
    <property type="match status" value="1"/>
</dbReference>
<reference evidence="1" key="1">
    <citation type="submission" date="2018-12" db="EMBL/GenBank/DDBJ databases">
        <title>Novel natural products biosynthetic potential of the class Ktedonobacteria.</title>
        <authorList>
            <person name="Zheng Y."/>
            <person name="Saitou A."/>
            <person name="Wang C.M."/>
            <person name="Toyoda A."/>
            <person name="Minakuchi Y."/>
            <person name="Sekiguchi Y."/>
            <person name="Ueda K."/>
            <person name="Takano H."/>
            <person name="Sakai Y."/>
            <person name="Yokota A."/>
            <person name="Yabe S."/>
        </authorList>
    </citation>
    <scope>NUCLEOTIDE SEQUENCE</scope>
    <source>
        <strain evidence="1">A3-2</strain>
    </source>
</reference>
<proteinExistence type="predicted"/>
<dbReference type="InterPro" id="IPR007548">
    <property type="entry name" value="DUF505"/>
</dbReference>
<dbReference type="EMBL" id="AP019377">
    <property type="protein sequence ID" value="BBH96053.1"/>
    <property type="molecule type" value="Genomic_DNA"/>
</dbReference>
<organism evidence="1">
    <name type="scientific">Thermogemmatispora argillosa</name>
    <dbReference type="NCBI Taxonomy" id="2045280"/>
    <lineage>
        <taxon>Bacteria</taxon>
        <taxon>Bacillati</taxon>
        <taxon>Chloroflexota</taxon>
        <taxon>Ktedonobacteria</taxon>
        <taxon>Thermogemmatisporales</taxon>
        <taxon>Thermogemmatisporaceae</taxon>
        <taxon>Thermogemmatispora</taxon>
    </lineage>
</organism>